<accession>A0ABY2RWZ8</accession>
<comment type="similarity">
    <text evidence="2">Belongs to the binding-protein-dependent transport system permease family. FecCD subfamily.</text>
</comment>
<sequence length="350" mass="35589">MRVGSGGPDVEEAEGARARARPAHLATGLLAAVALLLCCAVLSLLTGSEPVAIGEVLRVLFADDRSEPAIIVHDLRMPRTAVGICVGIALGLAGALMQSLTRNPIADPGVLGINAGAAFGVLVAIVGLGIGDFTGYVWFAFLGATLSTTLVYLIGGRGNDSGTPVRLALAGTAIGAALVSAAEAMVFLDPKAFDEYRFWIVGDIAKPELAVVGQLLPFLLVGVLVALSLGPRLNAIALGDELGTALGVGLPRTRLLVGFSVLVLAGLATAVAGPIGFVGLAAPHLARAVTGPDQRWVLPYAGVLGAVMVLLADVAGRVVLPSGELRVSILTAIVGAPFFVVLVRRRRAAA</sequence>
<evidence type="ECO:0000256" key="1">
    <source>
        <dbReference type="ARBA" id="ARBA00004651"/>
    </source>
</evidence>
<dbReference type="PANTHER" id="PTHR30472:SF1">
    <property type="entry name" value="FE(3+) DICITRATE TRANSPORT SYSTEM PERMEASE PROTEIN FECC-RELATED"/>
    <property type="match status" value="1"/>
</dbReference>
<dbReference type="RefSeq" id="WP_112276507.1">
    <property type="nucleotide sequence ID" value="NZ_SWMS01000028.1"/>
</dbReference>
<evidence type="ECO:0000256" key="3">
    <source>
        <dbReference type="ARBA" id="ARBA00022448"/>
    </source>
</evidence>
<evidence type="ECO:0000256" key="8">
    <source>
        <dbReference type="SAM" id="Phobius"/>
    </source>
</evidence>
<evidence type="ECO:0000256" key="2">
    <source>
        <dbReference type="ARBA" id="ARBA00007935"/>
    </source>
</evidence>
<keyword evidence="4" id="KW-1003">Cell membrane</keyword>
<gene>
    <name evidence="9" type="ORF">FCN18_32730</name>
</gene>
<keyword evidence="3" id="KW-0813">Transport</keyword>
<feature type="transmembrane region" description="Helical" evidence="8">
    <location>
        <begin position="255"/>
        <end position="277"/>
    </location>
</feature>
<reference evidence="9 10" key="1">
    <citation type="journal article" date="2015" name="Antonie Van Leeuwenhoek">
        <title>Prauserella endophytica sp. nov., an endophytic actinobacterium isolated from Tamarix taklamakanensis.</title>
        <authorList>
            <person name="Liu J.M."/>
            <person name="Habden X."/>
            <person name="Guo L."/>
            <person name="Tuo L."/>
            <person name="Jiang Z.K."/>
            <person name="Liu S.W."/>
            <person name="Liu X.F."/>
            <person name="Chen L."/>
            <person name="Li R.F."/>
            <person name="Zhang Y.Q."/>
            <person name="Sun C.H."/>
        </authorList>
    </citation>
    <scope>NUCLEOTIDE SEQUENCE [LARGE SCALE GENOMIC DNA]</scope>
    <source>
        <strain evidence="9 10">CGMCC 4.7182</strain>
    </source>
</reference>
<evidence type="ECO:0000313" key="9">
    <source>
        <dbReference type="EMBL" id="TKG62041.1"/>
    </source>
</evidence>
<feature type="transmembrane region" description="Helical" evidence="8">
    <location>
        <begin position="167"/>
        <end position="188"/>
    </location>
</feature>
<dbReference type="CDD" id="cd06550">
    <property type="entry name" value="TM_ABC_iron-siderophores_like"/>
    <property type="match status" value="1"/>
</dbReference>
<keyword evidence="7 8" id="KW-0472">Membrane</keyword>
<comment type="subcellular location">
    <subcellularLocation>
        <location evidence="1">Cell membrane</location>
        <topology evidence="1">Multi-pass membrane protein</topology>
    </subcellularLocation>
</comment>
<dbReference type="InterPro" id="IPR037294">
    <property type="entry name" value="ABC_BtuC-like"/>
</dbReference>
<dbReference type="Gene3D" id="1.10.3470.10">
    <property type="entry name" value="ABC transporter involved in vitamin B12 uptake, BtuC"/>
    <property type="match status" value="1"/>
</dbReference>
<evidence type="ECO:0000256" key="4">
    <source>
        <dbReference type="ARBA" id="ARBA00022475"/>
    </source>
</evidence>
<feature type="transmembrane region" description="Helical" evidence="8">
    <location>
        <begin position="25"/>
        <end position="45"/>
    </location>
</feature>
<protein>
    <submittedName>
        <fullName evidence="9">Iron ABC transporter permease</fullName>
    </submittedName>
</protein>
<name>A0ABY2RWZ8_9PSEU</name>
<dbReference type="Proteomes" id="UP000309992">
    <property type="component" value="Unassembled WGS sequence"/>
</dbReference>
<feature type="transmembrane region" description="Helical" evidence="8">
    <location>
        <begin position="80"/>
        <end position="97"/>
    </location>
</feature>
<evidence type="ECO:0000256" key="6">
    <source>
        <dbReference type="ARBA" id="ARBA00022989"/>
    </source>
</evidence>
<evidence type="ECO:0000256" key="7">
    <source>
        <dbReference type="ARBA" id="ARBA00023136"/>
    </source>
</evidence>
<dbReference type="EMBL" id="SWMS01000028">
    <property type="protein sequence ID" value="TKG62041.1"/>
    <property type="molecule type" value="Genomic_DNA"/>
</dbReference>
<organism evidence="9 10">
    <name type="scientific">Prauserella endophytica</name>
    <dbReference type="NCBI Taxonomy" id="1592324"/>
    <lineage>
        <taxon>Bacteria</taxon>
        <taxon>Bacillati</taxon>
        <taxon>Actinomycetota</taxon>
        <taxon>Actinomycetes</taxon>
        <taxon>Pseudonocardiales</taxon>
        <taxon>Pseudonocardiaceae</taxon>
        <taxon>Prauserella</taxon>
        <taxon>Prauserella coralliicola group</taxon>
    </lineage>
</organism>
<keyword evidence="5 8" id="KW-0812">Transmembrane</keyword>
<evidence type="ECO:0000256" key="5">
    <source>
        <dbReference type="ARBA" id="ARBA00022692"/>
    </source>
</evidence>
<keyword evidence="6 8" id="KW-1133">Transmembrane helix</keyword>
<feature type="transmembrane region" description="Helical" evidence="8">
    <location>
        <begin position="136"/>
        <end position="155"/>
    </location>
</feature>
<feature type="transmembrane region" description="Helical" evidence="8">
    <location>
        <begin position="297"/>
        <end position="320"/>
    </location>
</feature>
<evidence type="ECO:0000313" key="10">
    <source>
        <dbReference type="Proteomes" id="UP000309992"/>
    </source>
</evidence>
<feature type="transmembrane region" description="Helical" evidence="8">
    <location>
        <begin position="327"/>
        <end position="344"/>
    </location>
</feature>
<dbReference type="SUPFAM" id="SSF81345">
    <property type="entry name" value="ABC transporter involved in vitamin B12 uptake, BtuC"/>
    <property type="match status" value="1"/>
</dbReference>
<comment type="caution">
    <text evidence="9">The sequence shown here is derived from an EMBL/GenBank/DDBJ whole genome shotgun (WGS) entry which is preliminary data.</text>
</comment>
<dbReference type="InterPro" id="IPR000522">
    <property type="entry name" value="ABC_transptr_permease_BtuC"/>
</dbReference>
<dbReference type="Pfam" id="PF01032">
    <property type="entry name" value="FecCD"/>
    <property type="match status" value="1"/>
</dbReference>
<keyword evidence="10" id="KW-1185">Reference proteome</keyword>
<feature type="transmembrane region" description="Helical" evidence="8">
    <location>
        <begin position="109"/>
        <end position="130"/>
    </location>
</feature>
<dbReference type="PANTHER" id="PTHR30472">
    <property type="entry name" value="FERRIC ENTEROBACTIN TRANSPORT SYSTEM PERMEASE PROTEIN"/>
    <property type="match status" value="1"/>
</dbReference>
<feature type="transmembrane region" description="Helical" evidence="8">
    <location>
        <begin position="208"/>
        <end position="229"/>
    </location>
</feature>
<proteinExistence type="inferred from homology"/>